<dbReference type="PROSITE" id="PS50188">
    <property type="entry name" value="B302_SPRY"/>
    <property type="match status" value="2"/>
</dbReference>
<dbReference type="FunFam" id="2.60.120.920:FF:000004">
    <property type="entry name" value="Butyrophilin subfamily 1 member A1"/>
    <property type="match status" value="2"/>
</dbReference>
<dbReference type="InterPro" id="IPR001870">
    <property type="entry name" value="B30.2/SPRY"/>
</dbReference>
<dbReference type="EMBL" id="JAGEUA010000007">
    <property type="protein sequence ID" value="KAL0969944.1"/>
    <property type="molecule type" value="Genomic_DNA"/>
</dbReference>
<dbReference type="InterPro" id="IPR013320">
    <property type="entry name" value="ConA-like_dom_sf"/>
</dbReference>
<dbReference type="SMART" id="SM00449">
    <property type="entry name" value="SPRY"/>
    <property type="match status" value="2"/>
</dbReference>
<dbReference type="Gene3D" id="3.30.40.10">
    <property type="entry name" value="Zinc/RING finger domain, C3HC4 (zinc finger)"/>
    <property type="match status" value="1"/>
</dbReference>
<evidence type="ECO:0000259" key="6">
    <source>
        <dbReference type="PROSITE" id="PS50188"/>
    </source>
</evidence>
<dbReference type="InterPro" id="IPR043136">
    <property type="entry name" value="B30.2/SPRY_sf"/>
</dbReference>
<protein>
    <submittedName>
        <fullName evidence="7">Uncharacterized protein</fullName>
    </submittedName>
</protein>
<dbReference type="InterPro" id="IPR013083">
    <property type="entry name" value="Znf_RING/FYVE/PHD"/>
</dbReference>
<dbReference type="SUPFAM" id="SSF57850">
    <property type="entry name" value="RING/U-box"/>
    <property type="match status" value="1"/>
</dbReference>
<organism evidence="7 8">
    <name type="scientific">Umbra pygmaea</name>
    <name type="common">Eastern mudminnow</name>
    <dbReference type="NCBI Taxonomy" id="75934"/>
    <lineage>
        <taxon>Eukaryota</taxon>
        <taxon>Metazoa</taxon>
        <taxon>Chordata</taxon>
        <taxon>Craniata</taxon>
        <taxon>Vertebrata</taxon>
        <taxon>Euteleostomi</taxon>
        <taxon>Actinopterygii</taxon>
        <taxon>Neopterygii</taxon>
        <taxon>Teleostei</taxon>
        <taxon>Protacanthopterygii</taxon>
        <taxon>Esociformes</taxon>
        <taxon>Umbridae</taxon>
        <taxon>Umbra</taxon>
    </lineage>
</organism>
<dbReference type="InterPro" id="IPR017907">
    <property type="entry name" value="Znf_RING_CS"/>
</dbReference>
<name>A0ABD0WE43_UMBPY</name>
<evidence type="ECO:0000313" key="7">
    <source>
        <dbReference type="EMBL" id="KAL0969944.1"/>
    </source>
</evidence>
<dbReference type="PROSITE" id="PS50089">
    <property type="entry name" value="ZF_RING_2"/>
    <property type="match status" value="1"/>
</dbReference>
<feature type="domain" description="B30.2/SPRY" evidence="6">
    <location>
        <begin position="300"/>
        <end position="494"/>
    </location>
</feature>
<proteinExistence type="predicted"/>
<sequence>MGSSTSELSEDQFHCSICQDVFTEPVSIPCGHNFCKTCISEKWDSTDQYQCPLCQEIFHRRPKLHVNKEFRDDKCDSKYLVPAPVPVKAPVRHGVADSIFTCKNVMALVTCLLCVIYMIYLQIWTNWYAVDVTLDPNTAHPNLILSQDGKQVRFGNIKQNLPDNSKRFDSVICVLGKEGFSSGRFYYEVHVKGKTRWELGLARESINRKGQITLNPGNGFWTMWLRDGEYMALAGPDVHLSLTQKLHTVGVFVDYEWGQVSFYNVEAGFLIYSFTGQNFTEKLYPFFSPGLSDDGKNLAPMIIPYSETVFKQIQQYAEDVTLDPDTAHSQLIISEHGKRVRHNNTKQNVPDNPKRFDSVFCVLGKEGFSSGRFYYEVQVKGKTIWDLGVARESVNRKGIITLNPADGYWSVVLRDGEYKAAADPPVLLYLSQKPQKVGVFVDYEKGQVSFYDVEARSLIYSFTNQNFIDKLHPYFGPSLNDGGKNSAPLVITPVRR</sequence>
<evidence type="ECO:0000256" key="2">
    <source>
        <dbReference type="ARBA" id="ARBA00022771"/>
    </source>
</evidence>
<dbReference type="Pfam" id="PF13765">
    <property type="entry name" value="PRY"/>
    <property type="match status" value="2"/>
</dbReference>
<dbReference type="SMART" id="SM00589">
    <property type="entry name" value="PRY"/>
    <property type="match status" value="2"/>
</dbReference>
<keyword evidence="8" id="KW-1185">Reference proteome</keyword>
<dbReference type="InterPro" id="IPR003877">
    <property type="entry name" value="SPRY_dom"/>
</dbReference>
<evidence type="ECO:0000259" key="5">
    <source>
        <dbReference type="PROSITE" id="PS50089"/>
    </source>
</evidence>
<dbReference type="PRINTS" id="PR01407">
    <property type="entry name" value="BUTYPHLNCDUF"/>
</dbReference>
<evidence type="ECO:0000256" key="4">
    <source>
        <dbReference type="PROSITE-ProRule" id="PRU00175"/>
    </source>
</evidence>
<evidence type="ECO:0000256" key="3">
    <source>
        <dbReference type="ARBA" id="ARBA00022833"/>
    </source>
</evidence>
<keyword evidence="2 4" id="KW-0863">Zinc-finger</keyword>
<dbReference type="InterPro" id="IPR050143">
    <property type="entry name" value="TRIM/RBCC"/>
</dbReference>
<dbReference type="Pfam" id="PF00622">
    <property type="entry name" value="SPRY"/>
    <property type="match status" value="2"/>
</dbReference>
<dbReference type="GO" id="GO:0008270">
    <property type="term" value="F:zinc ion binding"/>
    <property type="evidence" value="ECO:0007669"/>
    <property type="project" value="UniProtKB-KW"/>
</dbReference>
<dbReference type="PANTHER" id="PTHR24103">
    <property type="entry name" value="E3 UBIQUITIN-PROTEIN LIGASE TRIM"/>
    <property type="match status" value="1"/>
</dbReference>
<keyword evidence="1" id="KW-0479">Metal-binding</keyword>
<feature type="domain" description="RING-type" evidence="5">
    <location>
        <begin position="15"/>
        <end position="55"/>
    </location>
</feature>
<dbReference type="InterPro" id="IPR003879">
    <property type="entry name" value="Butyrophylin_SPRY"/>
</dbReference>
<dbReference type="SUPFAM" id="SSF49899">
    <property type="entry name" value="Concanavalin A-like lectins/glucanases"/>
    <property type="match status" value="2"/>
</dbReference>
<dbReference type="AlphaFoldDB" id="A0ABD0WE43"/>
<dbReference type="PROSITE" id="PS00518">
    <property type="entry name" value="ZF_RING_1"/>
    <property type="match status" value="1"/>
</dbReference>
<reference evidence="7 8" key="1">
    <citation type="submission" date="2024-06" db="EMBL/GenBank/DDBJ databases">
        <authorList>
            <person name="Pan Q."/>
            <person name="Wen M."/>
            <person name="Jouanno E."/>
            <person name="Zahm M."/>
            <person name="Klopp C."/>
            <person name="Cabau C."/>
            <person name="Louis A."/>
            <person name="Berthelot C."/>
            <person name="Parey E."/>
            <person name="Roest Crollius H."/>
            <person name="Montfort J."/>
            <person name="Robinson-Rechavi M."/>
            <person name="Bouchez O."/>
            <person name="Lampietro C."/>
            <person name="Lopez Roques C."/>
            <person name="Donnadieu C."/>
            <person name="Postlethwait J."/>
            <person name="Bobe J."/>
            <person name="Verreycken H."/>
            <person name="Guiguen Y."/>
        </authorList>
    </citation>
    <scope>NUCLEOTIDE SEQUENCE [LARGE SCALE GENOMIC DNA]</scope>
    <source>
        <strain evidence="7">Up_M1</strain>
        <tissue evidence="7">Testis</tissue>
    </source>
</reference>
<dbReference type="CDD" id="cd13733">
    <property type="entry name" value="SPRY_PRY_C-I_1"/>
    <property type="match status" value="2"/>
</dbReference>
<evidence type="ECO:0000256" key="1">
    <source>
        <dbReference type="ARBA" id="ARBA00022723"/>
    </source>
</evidence>
<feature type="domain" description="B30.2/SPRY" evidence="6">
    <location>
        <begin position="112"/>
        <end position="305"/>
    </location>
</feature>
<dbReference type="InterPro" id="IPR006574">
    <property type="entry name" value="PRY"/>
</dbReference>
<dbReference type="Gene3D" id="2.60.120.920">
    <property type="match status" value="2"/>
</dbReference>
<accession>A0ABD0WE43</accession>
<evidence type="ECO:0000313" key="8">
    <source>
        <dbReference type="Proteomes" id="UP001557470"/>
    </source>
</evidence>
<gene>
    <name evidence="7" type="ORF">UPYG_G00234960</name>
</gene>
<dbReference type="SMART" id="SM00184">
    <property type="entry name" value="RING"/>
    <property type="match status" value="1"/>
</dbReference>
<comment type="caution">
    <text evidence="7">The sequence shown here is derived from an EMBL/GenBank/DDBJ whole genome shotgun (WGS) entry which is preliminary data.</text>
</comment>
<dbReference type="Pfam" id="PF13445">
    <property type="entry name" value="zf-RING_UBOX"/>
    <property type="match status" value="1"/>
</dbReference>
<dbReference type="InterPro" id="IPR001841">
    <property type="entry name" value="Znf_RING"/>
</dbReference>
<keyword evidence="3" id="KW-0862">Zinc</keyword>
<dbReference type="InterPro" id="IPR027370">
    <property type="entry name" value="Znf-RING_euk"/>
</dbReference>
<dbReference type="Proteomes" id="UP001557470">
    <property type="component" value="Unassembled WGS sequence"/>
</dbReference>